<proteinExistence type="predicted"/>
<dbReference type="InterPro" id="IPR035901">
    <property type="entry name" value="GIY-YIG_endonuc_sf"/>
</dbReference>
<dbReference type="PROSITE" id="PS50164">
    <property type="entry name" value="GIY_YIG"/>
    <property type="match status" value="1"/>
</dbReference>
<dbReference type="PANTHER" id="PTHR20208">
    <property type="entry name" value="STRUCTURE-SPECIFIC ENDONUCLEASE SUBUNIT SLX1"/>
    <property type="match status" value="1"/>
</dbReference>
<dbReference type="Pfam" id="PF01541">
    <property type="entry name" value="GIY-YIG"/>
    <property type="match status" value="1"/>
</dbReference>
<reference evidence="2" key="1">
    <citation type="journal article" date="2020" name="Nature">
        <title>Giant virus diversity and host interactions through global metagenomics.</title>
        <authorList>
            <person name="Schulz F."/>
            <person name="Roux S."/>
            <person name="Paez-Espino D."/>
            <person name="Jungbluth S."/>
            <person name="Walsh D.A."/>
            <person name="Denef V.J."/>
            <person name="McMahon K.D."/>
            <person name="Konstantinidis K.T."/>
            <person name="Eloe-Fadrosh E.A."/>
            <person name="Kyrpides N.C."/>
            <person name="Woyke T."/>
        </authorList>
    </citation>
    <scope>NUCLEOTIDE SEQUENCE</scope>
    <source>
        <strain evidence="2">GVMAG-M-3300023174-189</strain>
    </source>
</reference>
<dbReference type="EMBL" id="MN739626">
    <property type="protein sequence ID" value="QHT16590.1"/>
    <property type="molecule type" value="Genomic_DNA"/>
</dbReference>
<accession>A0A6C0DK29</accession>
<organism evidence="2">
    <name type="scientific">viral metagenome</name>
    <dbReference type="NCBI Taxonomy" id="1070528"/>
    <lineage>
        <taxon>unclassified sequences</taxon>
        <taxon>metagenomes</taxon>
        <taxon>organismal metagenomes</taxon>
    </lineage>
</organism>
<sequence>MSSDESEIQEKEWFVYLLATVQAPLRTYVGATVDPDRRLKQHNGALKGGARATSRIPGGWYRVCYLKGFESKRDALRFEWWWKRRSAKLQGNPLERRQAAMEAMIKEYAQGPNTLEVLFD</sequence>
<name>A0A6C0DK29_9ZZZZ</name>
<evidence type="ECO:0000259" key="1">
    <source>
        <dbReference type="PROSITE" id="PS50164"/>
    </source>
</evidence>
<dbReference type="PANTHER" id="PTHR20208:SF13">
    <property type="entry name" value="STRUCTURE-SPECIFIC ENDONUCLEASE SUBUNIT SLX1"/>
    <property type="match status" value="1"/>
</dbReference>
<protein>
    <recommendedName>
        <fullName evidence="1">GIY-YIG domain-containing protein</fullName>
    </recommendedName>
</protein>
<dbReference type="Gene3D" id="3.40.1440.10">
    <property type="entry name" value="GIY-YIG endonuclease"/>
    <property type="match status" value="1"/>
</dbReference>
<dbReference type="InterPro" id="IPR000305">
    <property type="entry name" value="GIY-YIG_endonuc"/>
</dbReference>
<evidence type="ECO:0000313" key="2">
    <source>
        <dbReference type="EMBL" id="QHT16590.1"/>
    </source>
</evidence>
<feature type="domain" description="GIY-YIG" evidence="1">
    <location>
        <begin position="11"/>
        <end position="93"/>
    </location>
</feature>
<dbReference type="AlphaFoldDB" id="A0A6C0DK29"/>
<dbReference type="SUPFAM" id="SSF82771">
    <property type="entry name" value="GIY-YIG endonuclease"/>
    <property type="match status" value="1"/>
</dbReference>
<dbReference type="InterPro" id="IPR050381">
    <property type="entry name" value="SLX1_endonuclease"/>
</dbReference>